<comment type="similarity">
    <text evidence="1">Belongs to the UDP-glycosyltransferase family.</text>
</comment>
<dbReference type="PANTHER" id="PTHR48049">
    <property type="entry name" value="GLYCOSYLTRANSFERASE"/>
    <property type="match status" value="1"/>
</dbReference>
<evidence type="ECO:0000256" key="2">
    <source>
        <dbReference type="ARBA" id="ARBA00022676"/>
    </source>
</evidence>
<proteinExistence type="inferred from homology"/>
<dbReference type="PANTHER" id="PTHR48049:SF160">
    <property type="entry name" value="UDP-GLYCOSYLTRANSFERASE 91A1"/>
    <property type="match status" value="1"/>
</dbReference>
<dbReference type="CDD" id="cd03784">
    <property type="entry name" value="GT1_Gtf-like"/>
    <property type="match status" value="1"/>
</dbReference>
<dbReference type="FunFam" id="3.40.50.2000:FF:000037">
    <property type="entry name" value="Glycosyltransferase"/>
    <property type="match status" value="1"/>
</dbReference>
<name>I2BHD5_LINUS</name>
<dbReference type="InterPro" id="IPR050481">
    <property type="entry name" value="UDP-glycosyltransf_plant"/>
</dbReference>
<reference evidence="4" key="1">
    <citation type="journal article" date="2012" name="BMC Genomics">
        <title>Phylogenomic analysis of UDP glycosyltransferase 1 multigene family in Linum usitatissimum identified genes with varied expression patterns.</title>
        <authorList>
            <person name="Barvkar V.T."/>
            <person name="Pardeshi V.C."/>
            <person name="Kale S.M."/>
            <person name="Kadoo N.Y."/>
            <person name="Gupta V.S."/>
        </authorList>
    </citation>
    <scope>NUCLEOTIDE SEQUENCE</scope>
</reference>
<keyword evidence="2" id="KW-0328">Glycosyltransferase</keyword>
<evidence type="ECO:0000256" key="3">
    <source>
        <dbReference type="ARBA" id="ARBA00022679"/>
    </source>
</evidence>
<organism evidence="4">
    <name type="scientific">Linum usitatissimum</name>
    <name type="common">Flax</name>
    <name type="synonym">Linum humile</name>
    <dbReference type="NCBI Taxonomy" id="4006"/>
    <lineage>
        <taxon>Eukaryota</taxon>
        <taxon>Viridiplantae</taxon>
        <taxon>Streptophyta</taxon>
        <taxon>Embryophyta</taxon>
        <taxon>Tracheophyta</taxon>
        <taxon>Spermatophyta</taxon>
        <taxon>Magnoliopsida</taxon>
        <taxon>eudicotyledons</taxon>
        <taxon>Gunneridae</taxon>
        <taxon>Pentapetalae</taxon>
        <taxon>rosids</taxon>
        <taxon>fabids</taxon>
        <taxon>Malpighiales</taxon>
        <taxon>Linaceae</taxon>
        <taxon>Linum</taxon>
    </lineage>
</organism>
<dbReference type="AlphaFoldDB" id="I2BHD5"/>
<accession>I2BHD5</accession>
<dbReference type="Pfam" id="PF00201">
    <property type="entry name" value="UDPGT"/>
    <property type="match status" value="1"/>
</dbReference>
<dbReference type="Gene3D" id="3.40.50.2000">
    <property type="entry name" value="Glycogen Phosphorylase B"/>
    <property type="match status" value="2"/>
</dbReference>
<dbReference type="InterPro" id="IPR002213">
    <property type="entry name" value="UDP_glucos_trans"/>
</dbReference>
<protein>
    <submittedName>
        <fullName evidence="4">UDP-glycosyltransferase 1</fullName>
    </submittedName>
</protein>
<dbReference type="EMBL" id="JN088404">
    <property type="protein sequence ID" value="AFJ53031.1"/>
    <property type="molecule type" value="Genomic_DNA"/>
</dbReference>
<evidence type="ECO:0000313" key="4">
    <source>
        <dbReference type="EMBL" id="AFJ53031.1"/>
    </source>
</evidence>
<gene>
    <name evidence="4" type="primary">UGT91J1</name>
</gene>
<evidence type="ECO:0000256" key="1">
    <source>
        <dbReference type="ARBA" id="ARBA00009995"/>
    </source>
</evidence>
<dbReference type="GO" id="GO:0035251">
    <property type="term" value="F:UDP-glucosyltransferase activity"/>
    <property type="evidence" value="ECO:0007669"/>
    <property type="project" value="InterPro"/>
</dbReference>
<dbReference type="SUPFAM" id="SSF53756">
    <property type="entry name" value="UDP-Glycosyltransferase/glycogen phosphorylase"/>
    <property type="match status" value="1"/>
</dbReference>
<sequence length="477" mass="53624">MASTNNNKSLHIAMFPWLAFGHILPFLQLAKLIAQRGHTISFISTPRNIDRLPKLPPALSSLITFVKLPLPSSDVQGLPPAAEATSDLEARHVGYLKRAYDLLQHPLSTFLQSSSSHPPDFIICDYAPFWLPAVARRLGIPTVFFSIFIASSLAFSSPPADDEDEDYRRAAEDLAEKPRWVPFETTSGYFRPFEAKASFEMVLVGGGGQEFPEIHRFRQMLRGCDYIAVRTCPELEYDWLKLLEQMHKKPVFPIGVLPNPIKEEDEKEEGDEDTWKSIKEWLNDGKERGSVVYVAFGSEAIPSQEELTEIAIGLELSGLPFFWVVRSSNDHRELPEGFEERTAGRGVVWKGWAPQVKILGHESVGCLFCHSGWSSVVEALQFGHPLVLLTFYADQGLNAKLLQEKGVGYLVPRNDDDGRFRRESVAESLRAVMLAEEEEGQSGHRKKAAEMQTLFADTEKHESYVHDFLSNLVQALP</sequence>
<keyword evidence="3 4" id="KW-0808">Transferase</keyword>